<keyword evidence="3" id="KW-1185">Reference proteome</keyword>
<dbReference type="RefSeq" id="WP_381218614.1">
    <property type="nucleotide sequence ID" value="NZ_JBHSPC010000110.1"/>
</dbReference>
<accession>A0ABW0XWQ5</accession>
<name>A0ABW0XWQ5_9ACTN</name>
<organism evidence="2 3">
    <name type="scientific">Streptomyces incanus</name>
    <dbReference type="NCBI Taxonomy" id="887453"/>
    <lineage>
        <taxon>Bacteria</taxon>
        <taxon>Bacillati</taxon>
        <taxon>Actinomycetota</taxon>
        <taxon>Actinomycetes</taxon>
        <taxon>Kitasatosporales</taxon>
        <taxon>Streptomycetaceae</taxon>
        <taxon>Streptomyces</taxon>
    </lineage>
</organism>
<evidence type="ECO:0000313" key="3">
    <source>
        <dbReference type="Proteomes" id="UP001596183"/>
    </source>
</evidence>
<proteinExistence type="predicted"/>
<reference evidence="3" key="1">
    <citation type="journal article" date="2019" name="Int. J. Syst. Evol. Microbiol.">
        <title>The Global Catalogue of Microorganisms (GCM) 10K type strain sequencing project: providing services to taxonomists for standard genome sequencing and annotation.</title>
        <authorList>
            <consortium name="The Broad Institute Genomics Platform"/>
            <consortium name="The Broad Institute Genome Sequencing Center for Infectious Disease"/>
            <person name="Wu L."/>
            <person name="Ma J."/>
        </authorList>
    </citation>
    <scope>NUCLEOTIDE SEQUENCE [LARGE SCALE GENOMIC DNA]</scope>
    <source>
        <strain evidence="3">JCM 13852</strain>
    </source>
</reference>
<feature type="region of interest" description="Disordered" evidence="1">
    <location>
        <begin position="1"/>
        <end position="27"/>
    </location>
</feature>
<dbReference type="Proteomes" id="UP001596183">
    <property type="component" value="Unassembled WGS sequence"/>
</dbReference>
<evidence type="ECO:0000313" key="2">
    <source>
        <dbReference type="EMBL" id="MFC5674358.1"/>
    </source>
</evidence>
<evidence type="ECO:0000256" key="1">
    <source>
        <dbReference type="SAM" id="MobiDB-lite"/>
    </source>
</evidence>
<sequence length="82" mass="8958">MSRSGGSCGSRRTDRGTTGHENANCGNRKEVLQTLRLHDHAFPLIDLHVVGRAIFGRGHKKMRGVILNSPRVMGEELPCPAP</sequence>
<protein>
    <submittedName>
        <fullName evidence="2">Uncharacterized protein</fullName>
    </submittedName>
</protein>
<gene>
    <name evidence="2" type="ORF">ACFP2V_31100</name>
</gene>
<dbReference type="EMBL" id="JBHSPC010000110">
    <property type="protein sequence ID" value="MFC5674358.1"/>
    <property type="molecule type" value="Genomic_DNA"/>
</dbReference>
<comment type="caution">
    <text evidence="2">The sequence shown here is derived from an EMBL/GenBank/DDBJ whole genome shotgun (WGS) entry which is preliminary data.</text>
</comment>